<evidence type="ECO:0000313" key="1">
    <source>
        <dbReference type="EMBL" id="VEP11800.1"/>
    </source>
</evidence>
<reference evidence="1 2" key="1">
    <citation type="submission" date="2019-01" db="EMBL/GenBank/DDBJ databases">
        <authorList>
            <person name="Brito A."/>
        </authorList>
    </citation>
    <scope>NUCLEOTIDE SEQUENCE [LARGE SCALE GENOMIC DNA]</scope>
    <source>
        <strain evidence="1">1</strain>
    </source>
</reference>
<dbReference type="Proteomes" id="UP000320055">
    <property type="component" value="Unassembled WGS sequence"/>
</dbReference>
<evidence type="ECO:0000313" key="2">
    <source>
        <dbReference type="Proteomes" id="UP000320055"/>
    </source>
</evidence>
<dbReference type="AlphaFoldDB" id="A0A563VK06"/>
<organism evidence="1 2">
    <name type="scientific">Hyella patelloides LEGE 07179</name>
    <dbReference type="NCBI Taxonomy" id="945734"/>
    <lineage>
        <taxon>Bacteria</taxon>
        <taxon>Bacillati</taxon>
        <taxon>Cyanobacteriota</taxon>
        <taxon>Cyanophyceae</taxon>
        <taxon>Pleurocapsales</taxon>
        <taxon>Hyellaceae</taxon>
        <taxon>Hyella</taxon>
    </lineage>
</organism>
<protein>
    <submittedName>
        <fullName evidence="1">Uncharacterized protein</fullName>
    </submittedName>
</protein>
<sequence length="191" mass="22059">MQLEYDKNGLNEELTLLLESEHSLQKFIDKLQYIKNLYSELCYLFQVSDNEYPLKIVKMESGSLFAKVFGEAKVIKTLSIWIENTVSYFHRNYTNEGQIKSITHKLEVIENLLETTKKLEEAGIDTTKNKEALQKSSLIIARELNLLLGGEPCITINDHKHSITAELQQKYLEESKTHFLIASQEESEDND</sequence>
<dbReference type="OrthoDB" id="9554057at2"/>
<accession>A0A563VK06</accession>
<keyword evidence="2" id="KW-1185">Reference proteome</keyword>
<gene>
    <name evidence="1" type="ORF">H1P_1200013</name>
</gene>
<dbReference type="RefSeq" id="WP_144869550.1">
    <property type="nucleotide sequence ID" value="NZ_LR213873.1"/>
</dbReference>
<proteinExistence type="predicted"/>
<dbReference type="EMBL" id="CAACVJ010000025">
    <property type="protein sequence ID" value="VEP11800.1"/>
    <property type="molecule type" value="Genomic_DNA"/>
</dbReference>
<name>A0A563VK06_9CYAN</name>